<accession>A0ABM1T268</accession>
<keyword evidence="2" id="KW-0472">Membrane</keyword>
<feature type="region of interest" description="Disordered" evidence="1">
    <location>
        <begin position="354"/>
        <end position="387"/>
    </location>
</feature>
<reference evidence="4" key="1">
    <citation type="submission" date="2025-08" db="UniProtKB">
        <authorList>
            <consortium name="RefSeq"/>
        </authorList>
    </citation>
    <scope>IDENTIFICATION</scope>
    <source>
        <tissue evidence="4">Muscle</tissue>
    </source>
</reference>
<evidence type="ECO:0000313" key="3">
    <source>
        <dbReference type="Proteomes" id="UP000694941"/>
    </source>
</evidence>
<name>A0ABM1T268_LIMPO</name>
<feature type="region of interest" description="Disordered" evidence="1">
    <location>
        <begin position="148"/>
        <end position="235"/>
    </location>
</feature>
<evidence type="ECO:0000313" key="4">
    <source>
        <dbReference type="RefSeq" id="XP_022249974.1"/>
    </source>
</evidence>
<gene>
    <name evidence="4" type="primary">LOC111087490</name>
</gene>
<feature type="region of interest" description="Disordered" evidence="1">
    <location>
        <begin position="272"/>
        <end position="335"/>
    </location>
</feature>
<feature type="compositionally biased region" description="Acidic residues" evidence="1">
    <location>
        <begin position="165"/>
        <end position="181"/>
    </location>
</feature>
<organism evidence="3 4">
    <name type="scientific">Limulus polyphemus</name>
    <name type="common">Atlantic horseshoe crab</name>
    <dbReference type="NCBI Taxonomy" id="6850"/>
    <lineage>
        <taxon>Eukaryota</taxon>
        <taxon>Metazoa</taxon>
        <taxon>Ecdysozoa</taxon>
        <taxon>Arthropoda</taxon>
        <taxon>Chelicerata</taxon>
        <taxon>Merostomata</taxon>
        <taxon>Xiphosura</taxon>
        <taxon>Limulidae</taxon>
        <taxon>Limulus</taxon>
    </lineage>
</organism>
<evidence type="ECO:0000256" key="1">
    <source>
        <dbReference type="SAM" id="MobiDB-lite"/>
    </source>
</evidence>
<keyword evidence="2" id="KW-1133">Transmembrane helix</keyword>
<evidence type="ECO:0000256" key="2">
    <source>
        <dbReference type="SAM" id="Phobius"/>
    </source>
</evidence>
<dbReference type="RefSeq" id="XP_022249974.1">
    <property type="nucleotide sequence ID" value="XM_022394266.1"/>
</dbReference>
<feature type="transmembrane region" description="Helical" evidence="2">
    <location>
        <begin position="47"/>
        <end position="69"/>
    </location>
</feature>
<dbReference type="GeneID" id="111087490"/>
<sequence length="469" mass="50035">MRQQVSPFQPLLVHFSERSTGRGRFPSLAVQEDRNSKKGNGNRKARILIAIGLILPIVAGIIGVVAWAVNADTVLGRNRVNTPFRPTQINGGNTGIGLRPTNPFLENTLESGFGPNPVLTGTIDELPTANLEGDNMTVLTRDFSNNIHSKEVTSNSTSQQKQDDPTMEETSVESPVVDEESSTTLVMNDDPDASGLVTGLIEASGNRDKNSTRAIDFTPSSTVMKNTTTKKTTPQLTENQNDIVQFDDDVDDVTLVKTSALNELEVLEASTLENNQKSSTQTLGPNRSGEHPFVPAEQSKAHNDNGHSGGSQYSYGGYAPPPPSPPPPPPPPPVPFHYPPPAPSYSSNNYGYQAPVPSYYPPEPPKLDHNSHSSYGGGYHESGYGDDYHESGYDRGYDDHAPSKGLSVHIGGGGGSHGGYSPIGSLTSLLLPSLGRPKSNLKGRMVFGVVLDKGVQLGDDKGHGGAYNG</sequence>
<keyword evidence="3" id="KW-1185">Reference proteome</keyword>
<feature type="compositionally biased region" description="Pro residues" evidence="1">
    <location>
        <begin position="319"/>
        <end position="335"/>
    </location>
</feature>
<dbReference type="Proteomes" id="UP000694941">
    <property type="component" value="Unplaced"/>
</dbReference>
<protein>
    <submittedName>
        <fullName evidence="4">Protein BNI1-like</fullName>
    </submittedName>
</protein>
<feature type="compositionally biased region" description="Polar residues" evidence="1">
    <location>
        <begin position="148"/>
        <end position="160"/>
    </location>
</feature>
<feature type="compositionally biased region" description="Polar residues" evidence="1">
    <location>
        <begin position="272"/>
        <end position="285"/>
    </location>
</feature>
<proteinExistence type="predicted"/>
<keyword evidence="2" id="KW-0812">Transmembrane</keyword>